<dbReference type="Pfam" id="PF00018">
    <property type="entry name" value="SH3_1"/>
    <property type="match status" value="1"/>
</dbReference>
<dbReference type="GO" id="GO:0008289">
    <property type="term" value="F:lipid binding"/>
    <property type="evidence" value="ECO:0007669"/>
    <property type="project" value="TreeGrafter"/>
</dbReference>
<dbReference type="STRING" id="151549.A0A4C1UBF0"/>
<comment type="subcellular location">
    <subcellularLocation>
        <location evidence="1">Cytoplasm</location>
    </subcellularLocation>
</comment>
<feature type="region of interest" description="Disordered" evidence="5">
    <location>
        <begin position="1"/>
        <end position="53"/>
    </location>
</feature>
<dbReference type="EMBL" id="BGZK01000149">
    <property type="protein sequence ID" value="GBP23254.1"/>
    <property type="molecule type" value="Genomic_DNA"/>
</dbReference>
<dbReference type="AlphaFoldDB" id="A0A4C1UBF0"/>
<evidence type="ECO:0000256" key="4">
    <source>
        <dbReference type="PROSITE-ProRule" id="PRU00192"/>
    </source>
</evidence>
<keyword evidence="8" id="KW-1185">Reference proteome</keyword>
<keyword evidence="7" id="KW-0808">Transferase</keyword>
<evidence type="ECO:0000256" key="2">
    <source>
        <dbReference type="ARBA" id="ARBA00022443"/>
    </source>
</evidence>
<dbReference type="InterPro" id="IPR001452">
    <property type="entry name" value="SH3_domain"/>
</dbReference>
<dbReference type="FunFam" id="2.30.30.40:FF:000208">
    <property type="entry name" value="Tyrosine-protein kinase"/>
    <property type="match status" value="1"/>
</dbReference>
<dbReference type="CDD" id="cd11845">
    <property type="entry name" value="SH3_Src_like"/>
    <property type="match status" value="1"/>
</dbReference>
<protein>
    <submittedName>
        <fullName evidence="7">Tyrosine-protein kinase Src42A</fullName>
    </submittedName>
</protein>
<dbReference type="SMART" id="SM00326">
    <property type="entry name" value="SH3"/>
    <property type="match status" value="1"/>
</dbReference>
<dbReference type="GO" id="GO:0097320">
    <property type="term" value="P:plasma membrane tubulation"/>
    <property type="evidence" value="ECO:0007669"/>
    <property type="project" value="TreeGrafter"/>
</dbReference>
<evidence type="ECO:0000256" key="5">
    <source>
        <dbReference type="SAM" id="MobiDB-lite"/>
    </source>
</evidence>
<feature type="compositionally biased region" description="Basic and acidic residues" evidence="5">
    <location>
        <begin position="9"/>
        <end position="28"/>
    </location>
</feature>
<feature type="domain" description="SH3" evidence="6">
    <location>
        <begin position="52"/>
        <end position="113"/>
    </location>
</feature>
<dbReference type="GO" id="GO:0015629">
    <property type="term" value="C:actin cytoskeleton"/>
    <property type="evidence" value="ECO:0007669"/>
    <property type="project" value="TreeGrafter"/>
</dbReference>
<name>A0A4C1UBF0_EUMVA</name>
<comment type="caution">
    <text evidence="7">The sequence shown here is derived from an EMBL/GenBank/DDBJ whole genome shotgun (WGS) entry which is preliminary data.</text>
</comment>
<dbReference type="PRINTS" id="PR01887">
    <property type="entry name" value="SPECTRNALPHA"/>
</dbReference>
<gene>
    <name evidence="7" type="primary">Src42A</name>
    <name evidence="7" type="ORF">EVAR_75967_1</name>
</gene>
<proteinExistence type="predicted"/>
<evidence type="ECO:0000313" key="7">
    <source>
        <dbReference type="EMBL" id="GBP23254.1"/>
    </source>
</evidence>
<dbReference type="InterPro" id="IPR036028">
    <property type="entry name" value="SH3-like_dom_sf"/>
</dbReference>
<dbReference type="SUPFAM" id="SSF50044">
    <property type="entry name" value="SH3-domain"/>
    <property type="match status" value="1"/>
</dbReference>
<dbReference type="GO" id="GO:0016301">
    <property type="term" value="F:kinase activity"/>
    <property type="evidence" value="ECO:0007669"/>
    <property type="project" value="UniProtKB-KW"/>
</dbReference>
<dbReference type="InterPro" id="IPR046982">
    <property type="entry name" value="BIN3/RVS161-like"/>
</dbReference>
<dbReference type="GO" id="GO:0006897">
    <property type="term" value="P:endocytosis"/>
    <property type="evidence" value="ECO:0007669"/>
    <property type="project" value="InterPro"/>
</dbReference>
<dbReference type="GO" id="GO:0051666">
    <property type="term" value="P:actin cortical patch localization"/>
    <property type="evidence" value="ECO:0007669"/>
    <property type="project" value="InterPro"/>
</dbReference>
<dbReference type="PROSITE" id="PS50002">
    <property type="entry name" value="SH3"/>
    <property type="match status" value="1"/>
</dbReference>
<sequence length="118" mass="13297">MGNCFSSTGEKETKGKNERVSAPEEDPRQFQTPVPTPPPSTVNEGPDPAEVPPTRIFVALYDYDARTDEDLSFRKGEHLEILNDTQGDWWLARSKKTKQEGYIPSNYVARLQSIEAEP</sequence>
<evidence type="ECO:0000259" key="6">
    <source>
        <dbReference type="PROSITE" id="PS50002"/>
    </source>
</evidence>
<evidence type="ECO:0000256" key="1">
    <source>
        <dbReference type="ARBA" id="ARBA00004496"/>
    </source>
</evidence>
<dbReference type="PANTHER" id="PTHR47174">
    <property type="entry name" value="BRIDGING INTEGRATOR 3"/>
    <property type="match status" value="1"/>
</dbReference>
<dbReference type="PRINTS" id="PR00452">
    <property type="entry name" value="SH3DOMAIN"/>
</dbReference>
<evidence type="ECO:0000256" key="3">
    <source>
        <dbReference type="ARBA" id="ARBA00022490"/>
    </source>
</evidence>
<keyword evidence="7" id="KW-0418">Kinase</keyword>
<keyword evidence="3" id="KW-0963">Cytoplasm</keyword>
<dbReference type="GO" id="GO:0005737">
    <property type="term" value="C:cytoplasm"/>
    <property type="evidence" value="ECO:0007669"/>
    <property type="project" value="UniProtKB-SubCell"/>
</dbReference>
<dbReference type="PANTHER" id="PTHR47174:SF3">
    <property type="entry name" value="BRIDGING INTEGRATOR 3"/>
    <property type="match status" value="1"/>
</dbReference>
<dbReference type="Proteomes" id="UP000299102">
    <property type="component" value="Unassembled WGS sequence"/>
</dbReference>
<keyword evidence="2 4" id="KW-0728">SH3 domain</keyword>
<organism evidence="7 8">
    <name type="scientific">Eumeta variegata</name>
    <name type="common">Bagworm moth</name>
    <name type="synonym">Eumeta japonica</name>
    <dbReference type="NCBI Taxonomy" id="151549"/>
    <lineage>
        <taxon>Eukaryota</taxon>
        <taxon>Metazoa</taxon>
        <taxon>Ecdysozoa</taxon>
        <taxon>Arthropoda</taxon>
        <taxon>Hexapoda</taxon>
        <taxon>Insecta</taxon>
        <taxon>Pterygota</taxon>
        <taxon>Neoptera</taxon>
        <taxon>Endopterygota</taxon>
        <taxon>Lepidoptera</taxon>
        <taxon>Glossata</taxon>
        <taxon>Ditrysia</taxon>
        <taxon>Tineoidea</taxon>
        <taxon>Psychidae</taxon>
        <taxon>Oiketicinae</taxon>
        <taxon>Eumeta</taxon>
    </lineage>
</organism>
<dbReference type="OrthoDB" id="5983572at2759"/>
<dbReference type="Gene3D" id="2.30.30.40">
    <property type="entry name" value="SH3 Domains"/>
    <property type="match status" value="1"/>
</dbReference>
<reference evidence="7 8" key="1">
    <citation type="journal article" date="2019" name="Commun. Biol.">
        <title>The bagworm genome reveals a unique fibroin gene that provides high tensile strength.</title>
        <authorList>
            <person name="Kono N."/>
            <person name="Nakamura H."/>
            <person name="Ohtoshi R."/>
            <person name="Tomita M."/>
            <person name="Numata K."/>
            <person name="Arakawa K."/>
        </authorList>
    </citation>
    <scope>NUCLEOTIDE SEQUENCE [LARGE SCALE GENOMIC DNA]</scope>
</reference>
<accession>A0A4C1UBF0</accession>
<evidence type="ECO:0000313" key="8">
    <source>
        <dbReference type="Proteomes" id="UP000299102"/>
    </source>
</evidence>